<sequence length="590" mass="66924">MIKKILLIFIYCFFINGLFAQPNLEWYGTASAKTLNGDWHFDDNNGVYYIGAFGENQDLDFKENQEYIFKHPSTGNPTKGYGIIKYDLEGNLLWVKGTPIENPGTSEFFTIEKTKLYLNKIYIVGKFYRNGIAPDFDKGNYKIYPDGNRDLVILEYDLDGKFKNANKMYFFSMGGGFLSISNFIVDNSGAFHIGGSFMGNVNFDIKNRSKVYEISREGSTVFYINYSKNYSILNYFTFETDYAECFTFDIDGDENVYITGSFRGKLDLDPSIGENIVTSDLIAPEIFDTNAFIVKIDRNGKYIWGQKLSFEEPRGLLISTKNYLYIGGNFTGNKNLNIIGSPINYQSNKEVNGDLNTPFIGKYNLDGKVEWIKILKSNNGSAFIREFYYKEGIKYAALRGSGEFALSNGEKINLNDNYSSALISFDETSVKKIHTLQGIYTHMYMNQKSSKLITYGMYSYVDAEIPEYEIFLPAKNPAPMGNAGGISQYVAMFNNAEINEDEIEQPGTGTNPNLRLAIYPNPSNGQFIIEVDGYLFGTTYKIFDEAGRKIFEDKVAQQKNEVLINVAAGVYAISFYRNDEIIKSHKIIVK</sequence>
<protein>
    <submittedName>
        <fullName evidence="3">T9SS type A sorting domain-containing protein</fullName>
    </submittedName>
</protein>
<keyword evidence="4" id="KW-1185">Reference proteome</keyword>
<accession>A0ABY5NSX4</accession>
<dbReference type="Pfam" id="PF18962">
    <property type="entry name" value="Por_Secre_tail"/>
    <property type="match status" value="1"/>
</dbReference>
<evidence type="ECO:0000259" key="2">
    <source>
        <dbReference type="Pfam" id="PF18962"/>
    </source>
</evidence>
<dbReference type="RefSeq" id="WP_257499554.1">
    <property type="nucleotide sequence ID" value="NZ_CP102382.1"/>
</dbReference>
<evidence type="ECO:0000313" key="3">
    <source>
        <dbReference type="EMBL" id="UUV21633.1"/>
    </source>
</evidence>
<name>A0ABY5NSX4_9FLAO</name>
<evidence type="ECO:0000313" key="4">
    <source>
        <dbReference type="Proteomes" id="UP001317001"/>
    </source>
</evidence>
<dbReference type="NCBIfam" id="TIGR04183">
    <property type="entry name" value="Por_Secre_tail"/>
    <property type="match status" value="1"/>
</dbReference>
<gene>
    <name evidence="3" type="ORF">NPX36_00850</name>
</gene>
<reference evidence="3 4" key="1">
    <citation type="submission" date="2022-08" db="EMBL/GenBank/DDBJ databases">
        <title>Myroides zhujiangensis sp. nov., a novel bacterium isolated from sediment in the Pearl River Estuary.</title>
        <authorList>
            <person name="Cui L."/>
        </authorList>
    </citation>
    <scope>NUCLEOTIDE SEQUENCE [LARGE SCALE GENOMIC DNA]</scope>
    <source>
        <strain evidence="3 4">SCSIO 72103</strain>
    </source>
</reference>
<evidence type="ECO:0000256" key="1">
    <source>
        <dbReference type="ARBA" id="ARBA00022729"/>
    </source>
</evidence>
<organism evidence="3 4">
    <name type="scientific">Paenimyroides aestuarii</name>
    <dbReference type="NCBI Taxonomy" id="2968490"/>
    <lineage>
        <taxon>Bacteria</taxon>
        <taxon>Pseudomonadati</taxon>
        <taxon>Bacteroidota</taxon>
        <taxon>Flavobacteriia</taxon>
        <taxon>Flavobacteriales</taxon>
        <taxon>Flavobacteriaceae</taxon>
        <taxon>Paenimyroides</taxon>
    </lineage>
</organism>
<keyword evidence="1" id="KW-0732">Signal</keyword>
<proteinExistence type="predicted"/>
<dbReference type="SUPFAM" id="SSF101898">
    <property type="entry name" value="NHL repeat"/>
    <property type="match status" value="1"/>
</dbReference>
<dbReference type="EMBL" id="CP102382">
    <property type="protein sequence ID" value="UUV21633.1"/>
    <property type="molecule type" value="Genomic_DNA"/>
</dbReference>
<dbReference type="InterPro" id="IPR026444">
    <property type="entry name" value="Secre_tail"/>
</dbReference>
<dbReference type="Proteomes" id="UP001317001">
    <property type="component" value="Chromosome"/>
</dbReference>
<feature type="domain" description="Secretion system C-terminal sorting" evidence="2">
    <location>
        <begin position="518"/>
        <end position="589"/>
    </location>
</feature>